<feature type="compositionally biased region" description="Low complexity" evidence="1">
    <location>
        <begin position="28"/>
        <end position="47"/>
    </location>
</feature>
<dbReference type="EMBL" id="FJNE01000005">
    <property type="protein sequence ID" value="CZQ95398.1"/>
    <property type="molecule type" value="Genomic_DNA"/>
</dbReference>
<dbReference type="OrthoDB" id="2168752at2"/>
<dbReference type="RefSeq" id="WP_087033449.1">
    <property type="nucleotide sequence ID" value="NZ_FJNE01000005.1"/>
</dbReference>
<sequence length="178" mass="18382">MRRKDLSAFLLASSAMLLVACQNPGTDSANSSSAVQESSVSGSSVSKAPASEAAVSSKAVASVVQSGTASSQASKDAVKPSESTASEAAVSVQTAPVTDEAALVERAKQKITELTGYVENENYLFIVEAIEGDTVAINVRENGKDVASSLGFYRYNDATASLQEMDVVTGAYVDFPAQ</sequence>
<reference evidence="3 4" key="1">
    <citation type="submission" date="2016-02" db="EMBL/GenBank/DDBJ databases">
        <authorList>
            <person name="Wen L."/>
            <person name="He K."/>
            <person name="Yang H."/>
        </authorList>
    </citation>
    <scope>NUCLEOTIDE SEQUENCE [LARGE SCALE GENOMIC DNA]</scope>
    <source>
        <strain evidence="3">Trichococcus palustris</strain>
    </source>
</reference>
<feature type="compositionally biased region" description="Low complexity" evidence="1">
    <location>
        <begin position="81"/>
        <end position="91"/>
    </location>
</feature>
<evidence type="ECO:0000313" key="4">
    <source>
        <dbReference type="Proteomes" id="UP000242754"/>
    </source>
</evidence>
<evidence type="ECO:0000313" key="3">
    <source>
        <dbReference type="EMBL" id="CZQ95398.1"/>
    </source>
</evidence>
<evidence type="ECO:0000256" key="1">
    <source>
        <dbReference type="SAM" id="MobiDB-lite"/>
    </source>
</evidence>
<proteinExistence type="predicted"/>
<feature type="chain" id="PRO_5039536704" description="Lipoprotein" evidence="2">
    <location>
        <begin position="21"/>
        <end position="178"/>
    </location>
</feature>
<evidence type="ECO:0000256" key="2">
    <source>
        <dbReference type="SAM" id="SignalP"/>
    </source>
</evidence>
<dbReference type="STRING" id="140314.SAMN04488076_11118"/>
<dbReference type="Proteomes" id="UP000242754">
    <property type="component" value="Unassembled WGS sequence"/>
</dbReference>
<gene>
    <name evidence="3" type="ORF">Tpal_1886</name>
</gene>
<accession>A0A143YS35</accession>
<feature type="region of interest" description="Disordered" evidence="1">
    <location>
        <begin position="23"/>
        <end position="47"/>
    </location>
</feature>
<protein>
    <recommendedName>
        <fullName evidence="5">Lipoprotein</fullName>
    </recommendedName>
</protein>
<feature type="region of interest" description="Disordered" evidence="1">
    <location>
        <begin position="67"/>
        <end position="91"/>
    </location>
</feature>
<keyword evidence="4" id="KW-1185">Reference proteome</keyword>
<name>A0A143YS35_9LACT</name>
<evidence type="ECO:0008006" key="5">
    <source>
        <dbReference type="Google" id="ProtNLM"/>
    </source>
</evidence>
<keyword evidence="2" id="KW-0732">Signal</keyword>
<feature type="signal peptide" evidence="2">
    <location>
        <begin position="1"/>
        <end position="20"/>
    </location>
</feature>
<dbReference type="AlphaFoldDB" id="A0A143YS35"/>
<organism evidence="3 4">
    <name type="scientific">Trichococcus palustris</name>
    <dbReference type="NCBI Taxonomy" id="140314"/>
    <lineage>
        <taxon>Bacteria</taxon>
        <taxon>Bacillati</taxon>
        <taxon>Bacillota</taxon>
        <taxon>Bacilli</taxon>
        <taxon>Lactobacillales</taxon>
        <taxon>Carnobacteriaceae</taxon>
        <taxon>Trichococcus</taxon>
    </lineage>
</organism>
<dbReference type="PROSITE" id="PS51257">
    <property type="entry name" value="PROKAR_LIPOPROTEIN"/>
    <property type="match status" value="1"/>
</dbReference>